<dbReference type="GO" id="GO:0051959">
    <property type="term" value="F:dynein light intermediate chain binding"/>
    <property type="evidence" value="ECO:0007669"/>
    <property type="project" value="TreeGrafter"/>
</dbReference>
<evidence type="ECO:0000313" key="4">
    <source>
        <dbReference type="Proteomes" id="UP000053369"/>
    </source>
</evidence>
<dbReference type="GO" id="GO:0005737">
    <property type="term" value="C:cytoplasm"/>
    <property type="evidence" value="ECO:0007669"/>
    <property type="project" value="TreeGrafter"/>
</dbReference>
<feature type="non-terminal residue" evidence="3">
    <location>
        <position position="1"/>
    </location>
</feature>
<dbReference type="GO" id="GO:0030705">
    <property type="term" value="P:cytoskeleton-dependent intracellular transport"/>
    <property type="evidence" value="ECO:0007669"/>
    <property type="project" value="TreeGrafter"/>
</dbReference>
<evidence type="ECO:0000256" key="1">
    <source>
        <dbReference type="SAM" id="Coils"/>
    </source>
</evidence>
<dbReference type="InterPro" id="IPR008636">
    <property type="entry name" value="Hook_C"/>
</dbReference>
<dbReference type="GO" id="GO:0031122">
    <property type="term" value="P:cytoplasmic microtubule organization"/>
    <property type="evidence" value="ECO:0007669"/>
    <property type="project" value="InterPro"/>
</dbReference>
<dbReference type="Proteomes" id="UP000053369">
    <property type="component" value="Unassembled WGS sequence"/>
</dbReference>
<gene>
    <name evidence="3" type="ORF">N332_02089</name>
</gene>
<dbReference type="GO" id="GO:0005813">
    <property type="term" value="C:centrosome"/>
    <property type="evidence" value="ECO:0007669"/>
    <property type="project" value="TreeGrafter"/>
</dbReference>
<sequence length="93" mass="10928">VAALQDEKNSLVSENEIMNDRLEQLDDSLDDPNTVVAKKYFHAQLQLEQLQEENYRLEAAKDDYRVHCEDLEKQLIELQHRNNELTSLAEESR</sequence>
<dbReference type="PANTHER" id="PTHR18947:SF36">
    <property type="entry name" value="PROTEIN HOOK HOMOLOG 1"/>
    <property type="match status" value="1"/>
</dbReference>
<name>A0A091QJP8_9AVES</name>
<evidence type="ECO:0000313" key="3">
    <source>
        <dbReference type="EMBL" id="KFQ27398.1"/>
    </source>
</evidence>
<keyword evidence="4" id="KW-1185">Reference proteome</keyword>
<feature type="domain" description="Hook C-terminal" evidence="2">
    <location>
        <begin position="1"/>
        <end position="92"/>
    </location>
</feature>
<feature type="coiled-coil region" evidence="1">
    <location>
        <begin position="1"/>
        <end position="88"/>
    </location>
</feature>
<feature type="non-terminal residue" evidence="3">
    <location>
        <position position="93"/>
    </location>
</feature>
<keyword evidence="1" id="KW-0175">Coiled coil</keyword>
<reference evidence="3 4" key="1">
    <citation type="submission" date="2014-04" db="EMBL/GenBank/DDBJ databases">
        <title>Genome evolution of avian class.</title>
        <authorList>
            <person name="Zhang G."/>
            <person name="Li C."/>
        </authorList>
    </citation>
    <scope>NUCLEOTIDE SEQUENCE [LARGE SCALE GENOMIC DNA]</scope>
    <source>
        <strain evidence="3">BGI_N332</strain>
    </source>
</reference>
<evidence type="ECO:0000259" key="2">
    <source>
        <dbReference type="Pfam" id="PF05622"/>
    </source>
</evidence>
<protein>
    <submittedName>
        <fullName evidence="3">Protein Hook 1</fullName>
    </submittedName>
</protein>
<organism evidence="3 4">
    <name type="scientific">Mesitornis unicolor</name>
    <name type="common">brown roatelo</name>
    <dbReference type="NCBI Taxonomy" id="54374"/>
    <lineage>
        <taxon>Eukaryota</taxon>
        <taxon>Metazoa</taxon>
        <taxon>Chordata</taxon>
        <taxon>Craniata</taxon>
        <taxon>Vertebrata</taxon>
        <taxon>Euteleostomi</taxon>
        <taxon>Archelosauria</taxon>
        <taxon>Archosauria</taxon>
        <taxon>Dinosauria</taxon>
        <taxon>Saurischia</taxon>
        <taxon>Theropoda</taxon>
        <taxon>Coelurosauria</taxon>
        <taxon>Aves</taxon>
        <taxon>Neognathae</taxon>
        <taxon>Neoaves</taxon>
        <taxon>Columbimorphae</taxon>
        <taxon>Mesitornithiformes</taxon>
        <taxon>Mesitornithidae</taxon>
        <taxon>Mesitornis</taxon>
    </lineage>
</organism>
<dbReference type="AlphaFoldDB" id="A0A091QJP8"/>
<proteinExistence type="predicted"/>
<dbReference type="Pfam" id="PF05622">
    <property type="entry name" value="HOOK"/>
    <property type="match status" value="1"/>
</dbReference>
<accession>A0A091QJP8</accession>
<dbReference type="EMBL" id="KK799052">
    <property type="protein sequence ID" value="KFQ27398.1"/>
    <property type="molecule type" value="Genomic_DNA"/>
</dbReference>
<dbReference type="GO" id="GO:0008017">
    <property type="term" value="F:microtubule binding"/>
    <property type="evidence" value="ECO:0007669"/>
    <property type="project" value="InterPro"/>
</dbReference>
<dbReference type="PANTHER" id="PTHR18947">
    <property type="entry name" value="HOOK PROTEINS"/>
    <property type="match status" value="1"/>
</dbReference>